<organism evidence="3 4">
    <name type="scientific">Roseibium polysiphoniae</name>
    <dbReference type="NCBI Taxonomy" id="2571221"/>
    <lineage>
        <taxon>Bacteria</taxon>
        <taxon>Pseudomonadati</taxon>
        <taxon>Pseudomonadota</taxon>
        <taxon>Alphaproteobacteria</taxon>
        <taxon>Hyphomicrobiales</taxon>
        <taxon>Stappiaceae</taxon>
        <taxon>Roseibium</taxon>
    </lineage>
</organism>
<evidence type="ECO:0000256" key="2">
    <source>
        <dbReference type="SAM" id="Phobius"/>
    </source>
</evidence>
<keyword evidence="2" id="KW-1133">Transmembrane helix</keyword>
<feature type="region of interest" description="Disordered" evidence="1">
    <location>
        <begin position="1"/>
        <end position="25"/>
    </location>
</feature>
<keyword evidence="2" id="KW-0812">Transmembrane</keyword>
<sequence>MFWRKLRKSRQPEAEEILPPRRENRDLSDARALLGAIALGLTFAVALTIAASWAPESFAERGSAISEPARSTNVPHILTDRLNDGHSGGPNGPR</sequence>
<feature type="region of interest" description="Disordered" evidence="1">
    <location>
        <begin position="60"/>
        <end position="94"/>
    </location>
</feature>
<protein>
    <submittedName>
        <fullName evidence="3">Uncharacterized protein</fullName>
    </submittedName>
</protein>
<gene>
    <name evidence="3" type="ORF">DYI23_09615</name>
</gene>
<accession>A0A944CCK7</accession>
<feature type="compositionally biased region" description="Basic and acidic residues" evidence="1">
    <location>
        <begin position="10"/>
        <end position="25"/>
    </location>
</feature>
<reference evidence="3" key="1">
    <citation type="submission" date="2018-08" db="EMBL/GenBank/DDBJ databases">
        <authorList>
            <person name="Jin W."/>
            <person name="Wang H."/>
            <person name="Yang Y."/>
            <person name="Li M."/>
            <person name="Liu J."/>
        </authorList>
    </citation>
    <scope>NUCLEOTIDE SEQUENCE</scope>
    <source>
        <strain evidence="3">AESS21</strain>
    </source>
</reference>
<name>A0A944CCK7_9HYPH</name>
<dbReference type="EMBL" id="QTKU01000002">
    <property type="protein sequence ID" value="MBS8260473.1"/>
    <property type="molecule type" value="Genomic_DNA"/>
</dbReference>
<comment type="caution">
    <text evidence="3">The sequence shown here is derived from an EMBL/GenBank/DDBJ whole genome shotgun (WGS) entry which is preliminary data.</text>
</comment>
<reference evidence="3" key="2">
    <citation type="journal article" date="2021" name="Microorganisms">
        <title>Bacterial Dimethylsulfoniopropionate Biosynthesis in the East China Sea.</title>
        <authorList>
            <person name="Liu J."/>
            <person name="Zhang Y."/>
            <person name="Liu J."/>
            <person name="Zhong H."/>
            <person name="Williams B.T."/>
            <person name="Zheng Y."/>
            <person name="Curson A.R.J."/>
            <person name="Sun C."/>
            <person name="Sun H."/>
            <person name="Song D."/>
            <person name="Wagner Mackenzie B."/>
            <person name="Bermejo Martinez A."/>
            <person name="Todd J.D."/>
            <person name="Zhang X.H."/>
        </authorList>
    </citation>
    <scope>NUCLEOTIDE SEQUENCE</scope>
    <source>
        <strain evidence="3">AESS21</strain>
    </source>
</reference>
<dbReference type="AlphaFoldDB" id="A0A944CCK7"/>
<evidence type="ECO:0000313" key="3">
    <source>
        <dbReference type="EMBL" id="MBS8260473.1"/>
    </source>
</evidence>
<feature type="transmembrane region" description="Helical" evidence="2">
    <location>
        <begin position="32"/>
        <end position="54"/>
    </location>
</feature>
<evidence type="ECO:0000256" key="1">
    <source>
        <dbReference type="SAM" id="MobiDB-lite"/>
    </source>
</evidence>
<keyword evidence="2" id="KW-0472">Membrane</keyword>
<proteinExistence type="predicted"/>
<dbReference type="Proteomes" id="UP000705379">
    <property type="component" value="Unassembled WGS sequence"/>
</dbReference>
<evidence type="ECO:0000313" key="4">
    <source>
        <dbReference type="Proteomes" id="UP000705379"/>
    </source>
</evidence>